<sequence length="118" mass="13598">MITAYTITYTGKGFSLNEAYSQHWTKAKTKKDELKNIFKGLIEESGIPEITFFKLDVRFNARYDVDNITPMLKLFVDQLRYSEIITEDTKDIYTGFSVTADSSLGKNTYSFKVIPLEK</sequence>
<evidence type="ECO:0000313" key="1">
    <source>
        <dbReference type="EMBL" id="RNI30940.1"/>
    </source>
</evidence>
<dbReference type="EMBL" id="RJJE01000006">
    <property type="protein sequence ID" value="RNI30940.1"/>
    <property type="molecule type" value="Genomic_DNA"/>
</dbReference>
<accession>A0A3M9MZL0</accession>
<dbReference type="RefSeq" id="WP_123132299.1">
    <property type="nucleotide sequence ID" value="NZ_RJJE01000006.1"/>
</dbReference>
<proteinExistence type="predicted"/>
<name>A0A3M9MZL0_9BACT</name>
<dbReference type="Proteomes" id="UP000271010">
    <property type="component" value="Unassembled WGS sequence"/>
</dbReference>
<reference evidence="1 2" key="1">
    <citation type="submission" date="2018-11" db="EMBL/GenBank/DDBJ databases">
        <title>Rufibacter latericius sp. nov., isolated from water in Baiyang Lake.</title>
        <authorList>
            <person name="Yang Y."/>
        </authorList>
    </citation>
    <scope>NUCLEOTIDE SEQUENCE [LARGE SCALE GENOMIC DNA]</scope>
    <source>
        <strain evidence="1 2">MCC P1</strain>
    </source>
</reference>
<protein>
    <submittedName>
        <fullName evidence="1">Uncharacterized protein</fullName>
    </submittedName>
</protein>
<dbReference type="OrthoDB" id="9890960at2"/>
<dbReference type="AlphaFoldDB" id="A0A3M9MZL0"/>
<evidence type="ECO:0000313" key="2">
    <source>
        <dbReference type="Proteomes" id="UP000271010"/>
    </source>
</evidence>
<keyword evidence="2" id="KW-1185">Reference proteome</keyword>
<comment type="caution">
    <text evidence="1">The sequence shown here is derived from an EMBL/GenBank/DDBJ whole genome shotgun (WGS) entry which is preliminary data.</text>
</comment>
<gene>
    <name evidence="1" type="ORF">EFA69_06515</name>
</gene>
<organism evidence="1 2">
    <name type="scientific">Rufibacter immobilis</name>
    <dbReference type="NCBI Taxonomy" id="1348778"/>
    <lineage>
        <taxon>Bacteria</taxon>
        <taxon>Pseudomonadati</taxon>
        <taxon>Bacteroidota</taxon>
        <taxon>Cytophagia</taxon>
        <taxon>Cytophagales</taxon>
        <taxon>Hymenobacteraceae</taxon>
        <taxon>Rufibacter</taxon>
    </lineage>
</organism>